<gene>
    <name evidence="2" type="ORF">Fadolivirus_1_311</name>
</gene>
<dbReference type="SUPFAM" id="SSF82199">
    <property type="entry name" value="SET domain"/>
    <property type="match status" value="1"/>
</dbReference>
<dbReference type="InterPro" id="IPR046341">
    <property type="entry name" value="SET_dom_sf"/>
</dbReference>
<name>A0A7D3UUW1_9VIRU</name>
<reference evidence="2 3" key="1">
    <citation type="submission" date="2020-04" db="EMBL/GenBank/DDBJ databases">
        <title>Advantages and limits of metagenomic assembly and binning of a giant virus.</title>
        <authorList>
            <person name="Schulz F."/>
            <person name="Andreani J."/>
            <person name="Francis R."/>
            <person name="Boudjemaa H."/>
            <person name="Bou Khalil J.Y."/>
            <person name="Lee J."/>
            <person name="La Scola B."/>
            <person name="Woyke T."/>
        </authorList>
    </citation>
    <scope>NUCLEOTIDE SEQUENCE [LARGE SCALE GENOMIC DNA]</scope>
    <source>
        <strain evidence="2 3">FV1/VV64</strain>
    </source>
</reference>
<proteinExistence type="predicted"/>
<dbReference type="Pfam" id="PF00856">
    <property type="entry name" value="SET"/>
    <property type="match status" value="1"/>
</dbReference>
<keyword evidence="3" id="KW-1185">Reference proteome</keyword>
<feature type="domain" description="SET" evidence="1">
    <location>
        <begin position="26"/>
        <end position="167"/>
    </location>
</feature>
<evidence type="ECO:0000259" key="1">
    <source>
        <dbReference type="PROSITE" id="PS50280"/>
    </source>
</evidence>
<dbReference type="Gene3D" id="2.170.270.10">
    <property type="entry name" value="SET domain"/>
    <property type="match status" value="1"/>
</dbReference>
<dbReference type="PROSITE" id="PS50280">
    <property type="entry name" value="SET"/>
    <property type="match status" value="1"/>
</dbReference>
<dbReference type="EMBL" id="MT418680">
    <property type="protein sequence ID" value="QKF93769.1"/>
    <property type="molecule type" value="Genomic_DNA"/>
</dbReference>
<organism evidence="2 3">
    <name type="scientific">Fadolivirus FV1/VV64</name>
    <dbReference type="NCBI Taxonomy" id="3070911"/>
    <lineage>
        <taxon>Viruses</taxon>
        <taxon>Varidnaviria</taxon>
        <taxon>Bamfordvirae</taxon>
        <taxon>Nucleocytoviricota</taxon>
        <taxon>Megaviricetes</taxon>
        <taxon>Imitervirales</taxon>
        <taxon>Mimiviridae</taxon>
        <taxon>Klosneuvirinae</taxon>
        <taxon>Fadolivirus</taxon>
        <taxon>Fadolivirus algeromassiliense</taxon>
    </lineage>
</organism>
<evidence type="ECO:0000313" key="3">
    <source>
        <dbReference type="Proteomes" id="UP001162001"/>
    </source>
</evidence>
<protein>
    <submittedName>
        <fullName evidence="2">SET domain-containing protein</fullName>
    </submittedName>
</protein>
<dbReference type="InterPro" id="IPR001214">
    <property type="entry name" value="SET_dom"/>
</dbReference>
<dbReference type="Proteomes" id="UP001162001">
    <property type="component" value="Segment"/>
</dbReference>
<evidence type="ECO:0000313" key="2">
    <source>
        <dbReference type="EMBL" id="QKF93769.1"/>
    </source>
</evidence>
<accession>A0A7D3UUW1</accession>
<sequence length="181" mass="20884">MDFPKEYVELLDMERILNVTKNKNKLKVILKKDTIKGTGLYATKPIKKGDTIAYYKITTFSRNEYTSPTNYVYSFEVYTCAGRESKYLIGDLYLDSIPEPTNNIPYWGLFINEPSENQDVNSEVDMNLDGNYKSEKRKRVKCGGKLIYKVVALRDINVGEEITLNYGDNYVRSYEVAHVTP</sequence>